<dbReference type="EMBL" id="CP031047">
    <property type="protein sequence ID" value="QDZ24605.1"/>
    <property type="molecule type" value="Genomic_DNA"/>
</dbReference>
<evidence type="ECO:0000313" key="3">
    <source>
        <dbReference type="EMBL" id="QDZ24605.1"/>
    </source>
</evidence>
<keyword evidence="2" id="KW-0472">Membrane</keyword>
<keyword evidence="4" id="KW-1185">Reference proteome</keyword>
<protein>
    <submittedName>
        <fullName evidence="3">Uncharacterized protein</fullName>
    </submittedName>
</protein>
<feature type="transmembrane region" description="Helical" evidence="2">
    <location>
        <begin position="176"/>
        <end position="197"/>
    </location>
</feature>
<sequence>MVVSRHATVATCGRPCCCRDALRTTTTTRWCSSSSRSKTVSVSVPRLGSVVARAGKGFGKPKSGNKNDGDDEGKDPSSSSTTTSPVVAEVVPPRKGSSWASEVREQQQAYETDDGSPSGDAPKGPAKMPAEQYKKYDENFVTVLAFLFVGIFAEGLLVAGSGFLPEDVDNFIVNTVYPAFTPTLGVFLLVSVCYGLFKTKVEPE</sequence>
<organism evidence="3 4">
    <name type="scientific">Chloropicon primus</name>
    <dbReference type="NCBI Taxonomy" id="1764295"/>
    <lineage>
        <taxon>Eukaryota</taxon>
        <taxon>Viridiplantae</taxon>
        <taxon>Chlorophyta</taxon>
        <taxon>Chloropicophyceae</taxon>
        <taxon>Chloropicales</taxon>
        <taxon>Chloropicaceae</taxon>
        <taxon>Chloropicon</taxon>
    </lineage>
</organism>
<dbReference type="AlphaFoldDB" id="A0A5B8MYB1"/>
<reference evidence="3 4" key="1">
    <citation type="submission" date="2018-07" db="EMBL/GenBank/DDBJ databases">
        <title>The complete nuclear genome of the prasinophyte Chloropicon primus (CCMP1205).</title>
        <authorList>
            <person name="Pombert J.-F."/>
            <person name="Otis C."/>
            <person name="Turmel M."/>
            <person name="Lemieux C."/>
        </authorList>
    </citation>
    <scope>NUCLEOTIDE SEQUENCE [LARGE SCALE GENOMIC DNA]</scope>
    <source>
        <strain evidence="3 4">CCMP1205</strain>
    </source>
</reference>
<dbReference type="PANTHER" id="PTHR37385:SF2">
    <property type="entry name" value="PROTEIN LPA2"/>
    <property type="match status" value="1"/>
</dbReference>
<dbReference type="InterPro" id="IPR038789">
    <property type="entry name" value="LPA2-like"/>
</dbReference>
<keyword evidence="2" id="KW-0812">Transmembrane</keyword>
<dbReference type="PANTHER" id="PTHR37385">
    <property type="entry name" value="PROTEIN LOW PSII ACCUMULATION 2, CHLOROPLASTIC"/>
    <property type="match status" value="1"/>
</dbReference>
<feature type="transmembrane region" description="Helical" evidence="2">
    <location>
        <begin position="140"/>
        <end position="164"/>
    </location>
</feature>
<feature type="compositionally biased region" description="Low complexity" evidence="1">
    <location>
        <begin position="76"/>
        <end position="93"/>
    </location>
</feature>
<keyword evidence="2" id="KW-1133">Transmembrane helix</keyword>
<name>A0A5B8MYB1_9CHLO</name>
<evidence type="ECO:0000256" key="1">
    <source>
        <dbReference type="SAM" id="MobiDB-lite"/>
    </source>
</evidence>
<gene>
    <name evidence="3" type="ORF">A3770_14p71230</name>
</gene>
<evidence type="ECO:0000313" key="4">
    <source>
        <dbReference type="Proteomes" id="UP000316726"/>
    </source>
</evidence>
<dbReference type="Proteomes" id="UP000316726">
    <property type="component" value="Chromosome 14"/>
</dbReference>
<evidence type="ECO:0000256" key="2">
    <source>
        <dbReference type="SAM" id="Phobius"/>
    </source>
</evidence>
<accession>A0A5B8MYB1</accession>
<feature type="region of interest" description="Disordered" evidence="1">
    <location>
        <begin position="52"/>
        <end position="129"/>
    </location>
</feature>
<dbReference type="OrthoDB" id="568307at2759"/>
<proteinExistence type="predicted"/>